<dbReference type="RefSeq" id="WP_104641742.1">
    <property type="nucleotide sequence ID" value="NZ_AQGW01000015.1"/>
</dbReference>
<comment type="similarity">
    <text evidence="14 16">Belongs to the type III pantothenate kinase family.</text>
</comment>
<name>A0A2K4X565_PSEVC</name>
<keyword evidence="16" id="KW-0479">Metal-binding</keyword>
<comment type="cofactor">
    <cofactor evidence="2">
        <name>K(+)</name>
        <dbReference type="ChEBI" id="CHEBI:29103"/>
    </cofactor>
</comment>
<keyword evidence="10 16" id="KW-0418">Kinase</keyword>
<protein>
    <recommendedName>
        <fullName evidence="15 16">Type III pantothenate kinase</fullName>
        <ecNumber evidence="6 16">2.7.1.33</ecNumber>
    </recommendedName>
    <alternativeName>
        <fullName evidence="16">PanK-III</fullName>
    </alternativeName>
    <alternativeName>
        <fullName evidence="16">Pantothenic acid kinase</fullName>
    </alternativeName>
</protein>
<comment type="subunit">
    <text evidence="5 16">Homodimer.</text>
</comment>
<dbReference type="CDD" id="cd24015">
    <property type="entry name" value="ASKHA_NBD_PanK-III"/>
    <property type="match status" value="1"/>
</dbReference>
<dbReference type="PANTHER" id="PTHR34265:SF1">
    <property type="entry name" value="TYPE III PANTOTHENATE KINASE"/>
    <property type="match status" value="1"/>
</dbReference>
<dbReference type="Proteomes" id="UP000238288">
    <property type="component" value="Chromosome PCAR9a"/>
</dbReference>
<keyword evidence="11 16" id="KW-0067">ATP-binding</keyword>
<evidence type="ECO:0000313" key="18">
    <source>
        <dbReference type="EMBL" id="SOU39419.1"/>
    </source>
</evidence>
<dbReference type="InterPro" id="IPR043129">
    <property type="entry name" value="ATPase_NBD"/>
</dbReference>
<reference evidence="17 20" key="1">
    <citation type="submission" date="2015-06" db="EMBL/GenBank/DDBJ databases">
        <title>Genome sequence of Pseudoalteromonas carrageenovora.</title>
        <authorList>
            <person name="Xie B.-B."/>
            <person name="Rong J.-C."/>
            <person name="Qin Q.-L."/>
            <person name="Zhang Y.-Z."/>
        </authorList>
    </citation>
    <scope>NUCLEOTIDE SEQUENCE [LARGE SCALE GENOMIC DNA]</scope>
    <source>
        <strain evidence="17 20">IAM 12662</strain>
    </source>
</reference>
<dbReference type="AlphaFoldDB" id="A0A2K4X565"/>
<dbReference type="Pfam" id="PF03309">
    <property type="entry name" value="Pan_kinase"/>
    <property type="match status" value="1"/>
</dbReference>
<dbReference type="UniPathway" id="UPA00241">
    <property type="reaction ID" value="UER00352"/>
</dbReference>
<dbReference type="HAMAP" id="MF_01274">
    <property type="entry name" value="Pantothen_kinase_3"/>
    <property type="match status" value="1"/>
</dbReference>
<organism evidence="18 19">
    <name type="scientific">Pseudoalteromonas carrageenovora IAM 12662</name>
    <dbReference type="NCBI Taxonomy" id="1314868"/>
    <lineage>
        <taxon>Bacteria</taxon>
        <taxon>Pseudomonadati</taxon>
        <taxon>Pseudomonadota</taxon>
        <taxon>Gammaproteobacteria</taxon>
        <taxon>Alteromonadales</taxon>
        <taxon>Pseudoalteromonadaceae</taxon>
        <taxon>Pseudoalteromonas</taxon>
    </lineage>
</organism>
<evidence type="ECO:0000256" key="6">
    <source>
        <dbReference type="ARBA" id="ARBA00012102"/>
    </source>
</evidence>
<accession>A0A2K4X565</accession>
<evidence type="ECO:0000313" key="19">
    <source>
        <dbReference type="Proteomes" id="UP000238288"/>
    </source>
</evidence>
<evidence type="ECO:0000256" key="10">
    <source>
        <dbReference type="ARBA" id="ARBA00022777"/>
    </source>
</evidence>
<evidence type="ECO:0000256" key="9">
    <source>
        <dbReference type="ARBA" id="ARBA00022741"/>
    </source>
</evidence>
<dbReference type="GO" id="GO:0015937">
    <property type="term" value="P:coenzyme A biosynthetic process"/>
    <property type="evidence" value="ECO:0007669"/>
    <property type="project" value="UniProtKB-UniRule"/>
</dbReference>
<keyword evidence="20" id="KW-1185">Reference proteome</keyword>
<comment type="pathway">
    <text evidence="4 16">Cofactor biosynthesis; coenzyme A biosynthesis; CoA from (R)-pantothenate: step 1/5.</text>
</comment>
<feature type="binding site" evidence="16">
    <location>
        <position position="164"/>
    </location>
    <ligand>
        <name>substrate</name>
    </ligand>
</feature>
<gene>
    <name evidence="16 18" type="primary">coaX</name>
    <name evidence="18" type="ORF">PCAR9_A10120</name>
    <name evidence="17" type="ORF">PCARR_a3279</name>
</gene>
<dbReference type="PANTHER" id="PTHR34265">
    <property type="entry name" value="TYPE III PANTOTHENATE KINASE"/>
    <property type="match status" value="1"/>
</dbReference>
<dbReference type="GO" id="GO:0004594">
    <property type="term" value="F:pantothenate kinase activity"/>
    <property type="evidence" value="ECO:0007669"/>
    <property type="project" value="UniProtKB-UniRule"/>
</dbReference>
<dbReference type="GeneID" id="93662055"/>
<dbReference type="InterPro" id="IPR004619">
    <property type="entry name" value="Type_III_PanK"/>
</dbReference>
<keyword evidence="8 16" id="KW-0808">Transferase</keyword>
<comment type="function">
    <text evidence="16">Catalyzes the phosphorylation of pantothenate (Pan), the first step in CoA biosynthesis.</text>
</comment>
<keyword evidence="13 16" id="KW-0173">Coenzyme A biosynthesis</keyword>
<evidence type="ECO:0000256" key="7">
    <source>
        <dbReference type="ARBA" id="ARBA00022490"/>
    </source>
</evidence>
<comment type="subcellular location">
    <subcellularLocation>
        <location evidence="3 16">Cytoplasm</location>
    </subcellularLocation>
</comment>
<feature type="binding site" evidence="16">
    <location>
        <position position="109"/>
    </location>
    <ligand>
        <name>K(+)</name>
        <dbReference type="ChEBI" id="CHEBI:29103"/>
    </ligand>
</feature>
<comment type="catalytic activity">
    <reaction evidence="1 16">
        <text>(R)-pantothenate + ATP = (R)-4'-phosphopantothenate + ADP + H(+)</text>
        <dbReference type="Rhea" id="RHEA:16373"/>
        <dbReference type="ChEBI" id="CHEBI:10986"/>
        <dbReference type="ChEBI" id="CHEBI:15378"/>
        <dbReference type="ChEBI" id="CHEBI:29032"/>
        <dbReference type="ChEBI" id="CHEBI:30616"/>
        <dbReference type="ChEBI" id="CHEBI:456216"/>
        <dbReference type="EC" id="2.7.1.33"/>
    </reaction>
</comment>
<dbReference type="GO" id="GO:0005524">
    <property type="term" value="F:ATP binding"/>
    <property type="evidence" value="ECO:0007669"/>
    <property type="project" value="UniProtKB-UniRule"/>
</dbReference>
<dbReference type="GO" id="GO:0005737">
    <property type="term" value="C:cytoplasm"/>
    <property type="evidence" value="ECO:0007669"/>
    <property type="project" value="UniProtKB-SubCell"/>
</dbReference>
<feature type="binding site" evidence="16">
    <location>
        <begin position="6"/>
        <end position="13"/>
    </location>
    <ligand>
        <name>ATP</name>
        <dbReference type="ChEBI" id="CHEBI:30616"/>
    </ligand>
</feature>
<keyword evidence="9 16" id="KW-0547">Nucleotide-binding</keyword>
<evidence type="ECO:0000313" key="17">
    <source>
        <dbReference type="EMBL" id="MBE0381503.1"/>
    </source>
</evidence>
<evidence type="ECO:0000256" key="16">
    <source>
        <dbReference type="HAMAP-Rule" id="MF_01274"/>
    </source>
</evidence>
<keyword evidence="7 16" id="KW-0963">Cytoplasm</keyword>
<dbReference type="EC" id="2.7.1.33" evidence="6 16"/>
<feature type="binding site" evidence="16">
    <location>
        <position position="79"/>
    </location>
    <ligand>
        <name>substrate</name>
    </ligand>
</feature>
<dbReference type="EMBL" id="LT965928">
    <property type="protein sequence ID" value="SOU39419.1"/>
    <property type="molecule type" value="Genomic_DNA"/>
</dbReference>
<evidence type="ECO:0000256" key="15">
    <source>
        <dbReference type="ARBA" id="ARBA00040883"/>
    </source>
</evidence>
<evidence type="ECO:0000256" key="14">
    <source>
        <dbReference type="ARBA" id="ARBA00038036"/>
    </source>
</evidence>
<evidence type="ECO:0000256" key="12">
    <source>
        <dbReference type="ARBA" id="ARBA00022958"/>
    </source>
</evidence>
<evidence type="ECO:0000256" key="5">
    <source>
        <dbReference type="ARBA" id="ARBA00011738"/>
    </source>
</evidence>
<dbReference type="Gene3D" id="3.30.420.40">
    <property type="match status" value="2"/>
</dbReference>
<dbReference type="Proteomes" id="UP000615003">
    <property type="component" value="Unassembled WGS sequence"/>
</dbReference>
<dbReference type="OrthoDB" id="9781305at2"/>
<evidence type="ECO:0000256" key="11">
    <source>
        <dbReference type="ARBA" id="ARBA00022840"/>
    </source>
</evidence>
<dbReference type="EMBL" id="AQGW01000015">
    <property type="protein sequence ID" value="MBE0381503.1"/>
    <property type="molecule type" value="Genomic_DNA"/>
</dbReference>
<feature type="binding site" evidence="16">
    <location>
        <position position="112"/>
    </location>
    <ligand>
        <name>ATP</name>
        <dbReference type="ChEBI" id="CHEBI:30616"/>
    </ligand>
</feature>
<evidence type="ECO:0000256" key="13">
    <source>
        <dbReference type="ARBA" id="ARBA00022993"/>
    </source>
</evidence>
<sequence>MRLLIDVGNTSLKAVLWQNQEAQPANINNLPWQHITEVVYACVGKSELMAELLAQASTHGVPSFEANVTKQLGKLSCAYDQVGNLGIDRWLALIAGFTLYPDTPCIIVDAGTATTIDVLADNGVHLGGWILPGLDLMTTSLTQNTQRVFDDGTTPFEDKLGKNTPNGLKNGALVATIGAIERAKHHLVQNNCSQIPKIIFAGGYGALLQQQFTGSIFDSLLVMKGLNYWRDLSKNVQKV</sequence>
<evidence type="ECO:0000256" key="3">
    <source>
        <dbReference type="ARBA" id="ARBA00004496"/>
    </source>
</evidence>
<evidence type="ECO:0000256" key="8">
    <source>
        <dbReference type="ARBA" id="ARBA00022679"/>
    </source>
</evidence>
<evidence type="ECO:0000256" key="1">
    <source>
        <dbReference type="ARBA" id="ARBA00001206"/>
    </source>
</evidence>
<dbReference type="GO" id="GO:0046872">
    <property type="term" value="F:metal ion binding"/>
    <property type="evidence" value="ECO:0007669"/>
    <property type="project" value="UniProtKB-KW"/>
</dbReference>
<feature type="binding site" evidence="16">
    <location>
        <begin position="86"/>
        <end position="89"/>
    </location>
    <ligand>
        <name>substrate</name>
    </ligand>
</feature>
<evidence type="ECO:0000313" key="20">
    <source>
        <dbReference type="Proteomes" id="UP000615003"/>
    </source>
</evidence>
<dbReference type="NCBIfam" id="TIGR00671">
    <property type="entry name" value="baf"/>
    <property type="match status" value="1"/>
</dbReference>
<keyword evidence="12 16" id="KW-0630">Potassium</keyword>
<proteinExistence type="inferred from homology"/>
<evidence type="ECO:0000256" key="2">
    <source>
        <dbReference type="ARBA" id="ARBA00001958"/>
    </source>
</evidence>
<reference evidence="18 19" key="2">
    <citation type="submission" date="2017-11" db="EMBL/GenBank/DDBJ databases">
        <authorList>
            <person name="Han C.G."/>
        </authorList>
    </citation>
    <scope>NUCLEOTIDE SEQUENCE [LARGE SCALE GENOMIC DNA]</scope>
    <source>
        <strain evidence="19">ATCC 43555</strain>
        <strain evidence="18">ATCC43555</strain>
    </source>
</reference>
<evidence type="ECO:0000256" key="4">
    <source>
        <dbReference type="ARBA" id="ARBA00005225"/>
    </source>
</evidence>
<dbReference type="SUPFAM" id="SSF53067">
    <property type="entry name" value="Actin-like ATPase domain"/>
    <property type="match status" value="2"/>
</dbReference>
<feature type="active site" description="Proton acceptor" evidence="16">
    <location>
        <position position="88"/>
    </location>
</feature>
<comment type="cofactor">
    <cofactor evidence="16">
        <name>NH4(+)</name>
        <dbReference type="ChEBI" id="CHEBI:28938"/>
    </cofactor>
    <cofactor evidence="16">
        <name>K(+)</name>
        <dbReference type="ChEBI" id="CHEBI:29103"/>
    </cofactor>
    <text evidence="16">A monovalent cation. Ammonium or potassium.</text>
</comment>